<keyword evidence="1" id="KW-0732">Signal</keyword>
<keyword evidence="3" id="KW-1185">Reference proteome</keyword>
<dbReference type="OrthoDB" id="7583651at2"/>
<sequence>MSLFMLLAQLAVVSPVLNFNLGKMAPATPGCNSETAAASGEIIVCAKRRAPDDIPVKAMPVEELLPKAEFKLFGKLRGKISGEQGNVGPIPTNRVMATVSVPF</sequence>
<name>A0A494TKW6_SPHPE</name>
<evidence type="ECO:0000313" key="2">
    <source>
        <dbReference type="EMBL" id="AYJ86466.1"/>
    </source>
</evidence>
<dbReference type="Proteomes" id="UP000276254">
    <property type="component" value="Chromosome"/>
</dbReference>
<reference evidence="2 3" key="1">
    <citation type="submission" date="2018-09" db="EMBL/GenBank/DDBJ databases">
        <title>Sphingomonas peninsula sp. nov., isolated from fildes peninsula, Antarctic soil.</title>
        <authorList>
            <person name="Yingchao G."/>
        </authorList>
    </citation>
    <scope>NUCLEOTIDE SEQUENCE [LARGE SCALE GENOMIC DNA]</scope>
    <source>
        <strain evidence="2 3">YZ-8</strain>
    </source>
</reference>
<dbReference type="EMBL" id="CP032829">
    <property type="protein sequence ID" value="AYJ86466.1"/>
    <property type="molecule type" value="Genomic_DNA"/>
</dbReference>
<dbReference type="RefSeq" id="WP_121153091.1">
    <property type="nucleotide sequence ID" value="NZ_CP032829.1"/>
</dbReference>
<evidence type="ECO:0000256" key="1">
    <source>
        <dbReference type="SAM" id="SignalP"/>
    </source>
</evidence>
<evidence type="ECO:0000313" key="3">
    <source>
        <dbReference type="Proteomes" id="UP000276254"/>
    </source>
</evidence>
<protein>
    <submittedName>
        <fullName evidence="2">Uncharacterized protein</fullName>
    </submittedName>
</protein>
<accession>A0A494TKW6</accession>
<feature type="signal peptide" evidence="1">
    <location>
        <begin position="1"/>
        <end position="18"/>
    </location>
</feature>
<dbReference type="KEGG" id="spha:D3Y57_11430"/>
<feature type="chain" id="PRO_5019724079" evidence="1">
    <location>
        <begin position="19"/>
        <end position="103"/>
    </location>
</feature>
<gene>
    <name evidence="2" type="ORF">D3Y57_11430</name>
</gene>
<proteinExistence type="predicted"/>
<organism evidence="2 3">
    <name type="scientific">Sphingomonas paeninsulae</name>
    <dbReference type="NCBI Taxonomy" id="2319844"/>
    <lineage>
        <taxon>Bacteria</taxon>
        <taxon>Pseudomonadati</taxon>
        <taxon>Pseudomonadota</taxon>
        <taxon>Alphaproteobacteria</taxon>
        <taxon>Sphingomonadales</taxon>
        <taxon>Sphingomonadaceae</taxon>
        <taxon>Sphingomonas</taxon>
    </lineage>
</organism>
<dbReference type="AlphaFoldDB" id="A0A494TKW6"/>